<reference evidence="3" key="1">
    <citation type="journal article" date="2020" name="Stud. Mycol.">
        <title>101 Dothideomycetes genomes: a test case for predicting lifestyles and emergence of pathogens.</title>
        <authorList>
            <person name="Haridas S."/>
            <person name="Albert R."/>
            <person name="Binder M."/>
            <person name="Bloem J."/>
            <person name="Labutti K."/>
            <person name="Salamov A."/>
            <person name="Andreopoulos B."/>
            <person name="Baker S."/>
            <person name="Barry K."/>
            <person name="Bills G."/>
            <person name="Bluhm B."/>
            <person name="Cannon C."/>
            <person name="Castanera R."/>
            <person name="Culley D."/>
            <person name="Daum C."/>
            <person name="Ezra D."/>
            <person name="Gonzalez J."/>
            <person name="Henrissat B."/>
            <person name="Kuo A."/>
            <person name="Liang C."/>
            <person name="Lipzen A."/>
            <person name="Lutzoni F."/>
            <person name="Magnuson J."/>
            <person name="Mondo S."/>
            <person name="Nolan M."/>
            <person name="Ohm R."/>
            <person name="Pangilinan J."/>
            <person name="Park H.-J."/>
            <person name="Ramirez L."/>
            <person name="Alfaro M."/>
            <person name="Sun H."/>
            <person name="Tritt A."/>
            <person name="Yoshinaga Y."/>
            <person name="Zwiers L.-H."/>
            <person name="Turgeon B."/>
            <person name="Goodwin S."/>
            <person name="Spatafora J."/>
            <person name="Crous P."/>
            <person name="Grigoriev I."/>
        </authorList>
    </citation>
    <scope>NUCLEOTIDE SEQUENCE</scope>
    <source>
        <strain evidence="3">CBS 473.64</strain>
    </source>
</reference>
<gene>
    <name evidence="3" type="ORF">P280DRAFT_400374</name>
</gene>
<feature type="region of interest" description="Disordered" evidence="1">
    <location>
        <begin position="144"/>
        <end position="163"/>
    </location>
</feature>
<protein>
    <submittedName>
        <fullName evidence="3">WLM-domain-containing protein</fullName>
    </submittedName>
</protein>
<dbReference type="PANTHER" id="PTHR47795">
    <property type="entry name" value="UBIQUITIN AND WLM DOMAIN-CONTAINING METALLOPROTEASE SPCC1442.07C"/>
    <property type="match status" value="1"/>
</dbReference>
<name>A0A6A6S090_9PLEO</name>
<evidence type="ECO:0000256" key="1">
    <source>
        <dbReference type="SAM" id="MobiDB-lite"/>
    </source>
</evidence>
<dbReference type="EMBL" id="MU006784">
    <property type="protein sequence ID" value="KAF2640757.1"/>
    <property type="molecule type" value="Genomic_DNA"/>
</dbReference>
<dbReference type="GO" id="GO:0070628">
    <property type="term" value="F:proteasome binding"/>
    <property type="evidence" value="ECO:0007669"/>
    <property type="project" value="TreeGrafter"/>
</dbReference>
<feature type="domain" description="WLM" evidence="2">
    <location>
        <begin position="167"/>
        <end position="370"/>
    </location>
</feature>
<dbReference type="PROSITE" id="PS51397">
    <property type="entry name" value="WLM"/>
    <property type="match status" value="1"/>
</dbReference>
<dbReference type="OrthoDB" id="49605at2759"/>
<keyword evidence="4" id="KW-1185">Reference proteome</keyword>
<proteinExistence type="predicted"/>
<evidence type="ECO:0000259" key="2">
    <source>
        <dbReference type="PROSITE" id="PS51397"/>
    </source>
</evidence>
<dbReference type="InterPro" id="IPR013536">
    <property type="entry name" value="WLM_dom"/>
</dbReference>
<dbReference type="PANTHER" id="PTHR47795:SF1">
    <property type="entry name" value="DNA-DEPENDENT METALLOPROTEASE WSS1 HOMOLOG 2"/>
    <property type="match status" value="1"/>
</dbReference>
<evidence type="ECO:0000313" key="3">
    <source>
        <dbReference type="EMBL" id="KAF2640757.1"/>
    </source>
</evidence>
<dbReference type="AlphaFoldDB" id="A0A6A6S090"/>
<dbReference type="Proteomes" id="UP000799753">
    <property type="component" value="Unassembled WGS sequence"/>
</dbReference>
<organism evidence="3 4">
    <name type="scientific">Massarina eburnea CBS 473.64</name>
    <dbReference type="NCBI Taxonomy" id="1395130"/>
    <lineage>
        <taxon>Eukaryota</taxon>
        <taxon>Fungi</taxon>
        <taxon>Dikarya</taxon>
        <taxon>Ascomycota</taxon>
        <taxon>Pezizomycotina</taxon>
        <taxon>Dothideomycetes</taxon>
        <taxon>Pleosporomycetidae</taxon>
        <taxon>Pleosporales</taxon>
        <taxon>Massarineae</taxon>
        <taxon>Massarinaceae</taxon>
        <taxon>Massarina</taxon>
    </lineage>
</organism>
<accession>A0A6A6S090</accession>
<sequence>MEGSRTVLEAQPPTSALLHSASFDLSTNTPRSISFPLTTHRPRSDRNMASPTADHLELVLTHHGKALPLSFAHDATMSDLSARVAADLSIPAPNQKFLVHPKIGLLKPPFKDPTLALSSLVGKKMTLMGSTSAEVSNLNASISAASAPRRPGPIQAATPARNRDWKKVQDEAQYTFHTLRPLPYLPNPDRSLRFLERLRDDAGIKAAMRTHKFSVPLLTEMDPAMHTTHEGRTLGLNRNGGEVIELRLRTDGYDGYRDYKTIRNTLCHELAHNVWGPHDRNFWDLCKQIEREVGRDDWRSGGHTVGNEEYAEYEEVYDDGGWTGGEFVLGGSGGSGGGGETVVSSAGGTVSAGSLSRREILAKAAEERAKRAKRAEEGGES</sequence>
<evidence type="ECO:0000313" key="4">
    <source>
        <dbReference type="Proteomes" id="UP000799753"/>
    </source>
</evidence>
<dbReference type="Pfam" id="PF08325">
    <property type="entry name" value="WLM"/>
    <property type="match status" value="1"/>
</dbReference>